<evidence type="ECO:0000259" key="2">
    <source>
        <dbReference type="PROSITE" id="PS50157"/>
    </source>
</evidence>
<dbReference type="SMART" id="SM00355">
    <property type="entry name" value="ZnF_C2H2"/>
    <property type="match status" value="2"/>
</dbReference>
<dbReference type="PROSITE" id="PS00028">
    <property type="entry name" value="ZINC_FINGER_C2H2_1"/>
    <property type="match status" value="2"/>
</dbReference>
<dbReference type="KEGG" id="aqu:100634557"/>
<proteinExistence type="predicted"/>
<dbReference type="InterPro" id="IPR052797">
    <property type="entry name" value="RegFact_GeneExpr_CellDeath"/>
</dbReference>
<dbReference type="AlphaFoldDB" id="A0AAN0IKT2"/>
<dbReference type="SUPFAM" id="SSF57667">
    <property type="entry name" value="beta-beta-alpha zinc fingers"/>
    <property type="match status" value="1"/>
</dbReference>
<name>A0AAN0IKT2_AMPQE</name>
<dbReference type="InterPro" id="IPR013087">
    <property type="entry name" value="Znf_C2H2_type"/>
</dbReference>
<dbReference type="GeneID" id="100634557"/>
<feature type="domain" description="C2H2-type" evidence="2">
    <location>
        <begin position="7"/>
        <end position="35"/>
    </location>
</feature>
<dbReference type="Proteomes" id="UP000007879">
    <property type="component" value="Unassembled WGS sequence"/>
</dbReference>
<dbReference type="InterPro" id="IPR036236">
    <property type="entry name" value="Znf_C2H2_sf"/>
</dbReference>
<keyword evidence="1" id="KW-0479">Metal-binding</keyword>
<dbReference type="PANTHER" id="PTHR33936:SF24">
    <property type="entry name" value="C2H2-TYPE DOMAIN-CONTAINING PROTEIN"/>
    <property type="match status" value="1"/>
</dbReference>
<keyword evidence="1" id="KW-0863">Zinc-finger</keyword>
<dbReference type="GO" id="GO:0008270">
    <property type="term" value="F:zinc ion binding"/>
    <property type="evidence" value="ECO:0007669"/>
    <property type="project" value="UniProtKB-KW"/>
</dbReference>
<accession>A0AAN0IKT2</accession>
<dbReference type="InterPro" id="IPR048324">
    <property type="entry name" value="ZSWIM1-3_RNaseH-like"/>
</dbReference>
<dbReference type="RefSeq" id="XP_011402771.1">
    <property type="nucleotide sequence ID" value="XM_011404469.1"/>
</dbReference>
<keyword evidence="1" id="KW-0862">Zinc</keyword>
<dbReference type="EnsemblMetazoa" id="XM_011404469.1">
    <property type="protein sequence ID" value="XP_011402771.1"/>
    <property type="gene ID" value="LOC100634557"/>
</dbReference>
<protein>
    <recommendedName>
        <fullName evidence="2">C2H2-type domain-containing protein</fullName>
    </recommendedName>
</protein>
<sequence length="348" mass="39508">MAALSACQCSICGSKFSHSSSLSRHLKNSHNKENSKIGTNFCTETNCDKKFINMDGLIEHLVETHNQSINVITKSFPSLHNFMQWKEELEIKSSSSFVLHSSPKQRVDCTCYYYYSNRSGQYNSKGKGKRNLKIQGTSKIGSHCTAYIRVQKFLSGEVSAEICNHHTHPIELGHLKRFDSVQQMIAAKLSDGVIISAILDSVRDNIEKIDRTALLCRQDIHNVMHQYNIAVLRDQDNDGSNPILLFKQQSYEQPSDIDDMAKNEFLIRIQTLFQRDMLLQFGPKAICMDSTNSTNAYDFFLITILVLDDLGEGVPIAWIISNREDAATIRQVLIKMKENVVTFIQVFL</sequence>
<evidence type="ECO:0000313" key="4">
    <source>
        <dbReference type="Proteomes" id="UP000007879"/>
    </source>
</evidence>
<dbReference type="Gene3D" id="3.30.160.60">
    <property type="entry name" value="Classic Zinc Finger"/>
    <property type="match status" value="1"/>
</dbReference>
<reference evidence="3" key="2">
    <citation type="submission" date="2024-06" db="UniProtKB">
        <authorList>
            <consortium name="EnsemblMetazoa"/>
        </authorList>
    </citation>
    <scope>IDENTIFICATION</scope>
</reference>
<dbReference type="Pfam" id="PF21056">
    <property type="entry name" value="ZSWIM1-3_RNaseH-like"/>
    <property type="match status" value="1"/>
</dbReference>
<evidence type="ECO:0000256" key="1">
    <source>
        <dbReference type="PROSITE-ProRule" id="PRU00042"/>
    </source>
</evidence>
<dbReference type="PROSITE" id="PS50157">
    <property type="entry name" value="ZINC_FINGER_C2H2_2"/>
    <property type="match status" value="1"/>
</dbReference>
<keyword evidence="4" id="KW-1185">Reference proteome</keyword>
<reference evidence="4" key="1">
    <citation type="journal article" date="2010" name="Nature">
        <title>The Amphimedon queenslandica genome and the evolution of animal complexity.</title>
        <authorList>
            <person name="Srivastava M."/>
            <person name="Simakov O."/>
            <person name="Chapman J."/>
            <person name="Fahey B."/>
            <person name="Gauthier M.E."/>
            <person name="Mitros T."/>
            <person name="Richards G.S."/>
            <person name="Conaco C."/>
            <person name="Dacre M."/>
            <person name="Hellsten U."/>
            <person name="Larroux C."/>
            <person name="Putnam N.H."/>
            <person name="Stanke M."/>
            <person name="Adamska M."/>
            <person name="Darling A."/>
            <person name="Degnan S.M."/>
            <person name="Oakley T.H."/>
            <person name="Plachetzki D.C."/>
            <person name="Zhai Y."/>
            <person name="Adamski M."/>
            <person name="Calcino A."/>
            <person name="Cummins S.F."/>
            <person name="Goodstein D.M."/>
            <person name="Harris C."/>
            <person name="Jackson D.J."/>
            <person name="Leys S.P."/>
            <person name="Shu S."/>
            <person name="Woodcroft B.J."/>
            <person name="Vervoort M."/>
            <person name="Kosik K.S."/>
            <person name="Manning G."/>
            <person name="Degnan B.M."/>
            <person name="Rokhsar D.S."/>
        </authorList>
    </citation>
    <scope>NUCLEOTIDE SEQUENCE [LARGE SCALE GENOMIC DNA]</scope>
</reference>
<evidence type="ECO:0000313" key="3">
    <source>
        <dbReference type="EnsemblMetazoa" id="XP_011402771.1"/>
    </source>
</evidence>
<organism evidence="3 4">
    <name type="scientific">Amphimedon queenslandica</name>
    <name type="common">Sponge</name>
    <dbReference type="NCBI Taxonomy" id="400682"/>
    <lineage>
        <taxon>Eukaryota</taxon>
        <taxon>Metazoa</taxon>
        <taxon>Porifera</taxon>
        <taxon>Demospongiae</taxon>
        <taxon>Heteroscleromorpha</taxon>
        <taxon>Haplosclerida</taxon>
        <taxon>Niphatidae</taxon>
        <taxon>Amphimedon</taxon>
    </lineage>
</organism>
<dbReference type="PANTHER" id="PTHR33936">
    <property type="entry name" value="PROTEIN CBG17840"/>
    <property type="match status" value="1"/>
</dbReference>